<organism evidence="2 3">
    <name type="scientific">Noviherbaspirillum album</name>
    <dbReference type="NCBI Taxonomy" id="3080276"/>
    <lineage>
        <taxon>Bacteria</taxon>
        <taxon>Pseudomonadati</taxon>
        <taxon>Pseudomonadota</taxon>
        <taxon>Betaproteobacteria</taxon>
        <taxon>Burkholderiales</taxon>
        <taxon>Oxalobacteraceae</taxon>
        <taxon>Noviherbaspirillum</taxon>
    </lineage>
</organism>
<dbReference type="InterPro" id="IPR050483">
    <property type="entry name" value="CoA-transferase_III_domain"/>
</dbReference>
<keyword evidence="3" id="KW-1185">Reference proteome</keyword>
<dbReference type="Gene3D" id="3.40.50.10540">
    <property type="entry name" value="Crotonobetainyl-coa:carnitine coa-transferase, domain 1"/>
    <property type="match status" value="1"/>
</dbReference>
<dbReference type="PANTHER" id="PTHR48207">
    <property type="entry name" value="SUCCINATE--HYDROXYMETHYLGLUTARATE COA-TRANSFERASE"/>
    <property type="match status" value="1"/>
</dbReference>
<dbReference type="Pfam" id="PF02515">
    <property type="entry name" value="CoA_transf_3"/>
    <property type="match status" value="1"/>
</dbReference>
<dbReference type="Proteomes" id="UP001352263">
    <property type="component" value="Unassembled WGS sequence"/>
</dbReference>
<keyword evidence="1 2" id="KW-0808">Transferase</keyword>
<dbReference type="EC" id="2.8.3.-" evidence="2"/>
<protein>
    <submittedName>
        <fullName evidence="2">CoA transferase</fullName>
        <ecNumber evidence="2">2.8.3.-</ecNumber>
    </submittedName>
</protein>
<comment type="caution">
    <text evidence="2">The sequence shown here is derived from an EMBL/GenBank/DDBJ whole genome shotgun (WGS) entry which is preliminary data.</text>
</comment>
<accession>A0ABU6JDG7</accession>
<sequence>MSALLEGIRVLDLTNVLAGPFTGYQMALLGADVIKVETPGSGDLARQLGADAALNRQKMGASFLAQNGGKRSLSLNLKADQGKEVFRRLVAGADVVLENFRPGVMERLGLGYEALKAINPAIVYCAISGFGQTGPLASAPAYDQIIQGRSGVMSITGDAQSAPLRVGYPVSDTIGGMTAAFAVSSALVRRGRSGQGAFIDVAMLDSTLVTMGWIVSNQLIAERAPEPMGNDNFTASPSGTFRTGDGLLNIAANKQEQFEALCRCIARPELVSDPRFAEREARKQHRAALTAALEDALAANSAAFWEPKLNAAGVPAGQVLTVAEALAQEQVLHRQLLMALPFPDPERSEIRVTRSGFTVDGRTTGVDRPPPRLGEHAQDILKELGYDDGQIAQLWETGAL</sequence>
<name>A0ABU6JDG7_9BURK</name>
<dbReference type="InterPro" id="IPR044855">
    <property type="entry name" value="CoA-Trfase_III_dom3_sf"/>
</dbReference>
<dbReference type="RefSeq" id="WP_326508372.1">
    <property type="nucleotide sequence ID" value="NZ_JAWIIV010000020.1"/>
</dbReference>
<evidence type="ECO:0000256" key="1">
    <source>
        <dbReference type="ARBA" id="ARBA00022679"/>
    </source>
</evidence>
<dbReference type="InterPro" id="IPR003673">
    <property type="entry name" value="CoA-Trfase_fam_III"/>
</dbReference>
<proteinExistence type="predicted"/>
<dbReference type="SUPFAM" id="SSF89796">
    <property type="entry name" value="CoA-transferase family III (CaiB/BaiF)"/>
    <property type="match status" value="1"/>
</dbReference>
<dbReference type="Gene3D" id="3.30.1540.10">
    <property type="entry name" value="formyl-coa transferase, domain 3"/>
    <property type="match status" value="1"/>
</dbReference>
<evidence type="ECO:0000313" key="3">
    <source>
        <dbReference type="Proteomes" id="UP001352263"/>
    </source>
</evidence>
<dbReference type="InterPro" id="IPR023606">
    <property type="entry name" value="CoA-Trfase_III_dom_1_sf"/>
</dbReference>
<gene>
    <name evidence="2" type="ORF">RY831_21200</name>
</gene>
<reference evidence="2 3" key="1">
    <citation type="submission" date="2023-10" db="EMBL/GenBank/DDBJ databases">
        <title>Noviherbaspirillum sp. CPCC 100848 genome assembly.</title>
        <authorList>
            <person name="Li X.Y."/>
            <person name="Fang X.M."/>
        </authorList>
    </citation>
    <scope>NUCLEOTIDE SEQUENCE [LARGE SCALE GENOMIC DNA]</scope>
    <source>
        <strain evidence="2 3">CPCC 100848</strain>
    </source>
</reference>
<evidence type="ECO:0000313" key="2">
    <source>
        <dbReference type="EMBL" id="MEC4721689.1"/>
    </source>
</evidence>
<dbReference type="EMBL" id="JAWIIV010000020">
    <property type="protein sequence ID" value="MEC4721689.1"/>
    <property type="molecule type" value="Genomic_DNA"/>
</dbReference>
<dbReference type="GO" id="GO:0016740">
    <property type="term" value="F:transferase activity"/>
    <property type="evidence" value="ECO:0007669"/>
    <property type="project" value="UniProtKB-KW"/>
</dbReference>
<dbReference type="PANTHER" id="PTHR48207:SF3">
    <property type="entry name" value="SUCCINATE--HYDROXYMETHYLGLUTARATE COA-TRANSFERASE"/>
    <property type="match status" value="1"/>
</dbReference>